<gene>
    <name evidence="1" type="ORF">AGERDE_LOCUS1360</name>
</gene>
<evidence type="ECO:0000313" key="2">
    <source>
        <dbReference type="Proteomes" id="UP000789831"/>
    </source>
</evidence>
<dbReference type="InterPro" id="IPR011990">
    <property type="entry name" value="TPR-like_helical_dom_sf"/>
</dbReference>
<comment type="caution">
    <text evidence="1">The sequence shown here is derived from an EMBL/GenBank/DDBJ whole genome shotgun (WGS) entry which is preliminary data.</text>
</comment>
<dbReference type="SMART" id="SM00671">
    <property type="entry name" value="SEL1"/>
    <property type="match status" value="3"/>
</dbReference>
<dbReference type="EMBL" id="CAJVPL010000091">
    <property type="protein sequence ID" value="CAG8445209.1"/>
    <property type="molecule type" value="Genomic_DNA"/>
</dbReference>
<dbReference type="Proteomes" id="UP000789831">
    <property type="component" value="Unassembled WGS sequence"/>
</dbReference>
<dbReference type="AlphaFoldDB" id="A0A9N8V784"/>
<name>A0A9N8V784_9GLOM</name>
<dbReference type="OrthoDB" id="2384430at2759"/>
<accession>A0A9N8V784</accession>
<proteinExistence type="predicted"/>
<dbReference type="SUPFAM" id="SSF81901">
    <property type="entry name" value="HCP-like"/>
    <property type="match status" value="1"/>
</dbReference>
<sequence>MKLAYRGRSYYTNDSILETSLSIDDNDDYDNNELNEQWTLIDSPNNTKFPKYSTPVAQELLAIFNEGNNRWEYDEVILVDVKLWLDKSNYLPEVVFRTVYNLRHNLDYFCLLAFLYLYGVGTSPNPTAAFGWYKKAAEAGDVLGQNETAMCHQMGAGTKQDHVMAFLWYLKSATGGFPVAQYKLAWSYFNGRGTDADLNMALYWFEKSARTGFHDAQDHLGYCYQVGKL</sequence>
<dbReference type="PANTHER" id="PTHR43628:SF1">
    <property type="entry name" value="CHITIN SYNTHASE REGULATORY FACTOR 2-RELATED"/>
    <property type="match status" value="1"/>
</dbReference>
<evidence type="ECO:0000313" key="1">
    <source>
        <dbReference type="EMBL" id="CAG8445209.1"/>
    </source>
</evidence>
<dbReference type="InterPro" id="IPR006597">
    <property type="entry name" value="Sel1-like"/>
</dbReference>
<dbReference type="Gene3D" id="1.25.40.10">
    <property type="entry name" value="Tetratricopeptide repeat domain"/>
    <property type="match status" value="1"/>
</dbReference>
<dbReference type="InterPro" id="IPR052945">
    <property type="entry name" value="Mitotic_Regulator"/>
</dbReference>
<reference evidence="1" key="1">
    <citation type="submission" date="2021-06" db="EMBL/GenBank/DDBJ databases">
        <authorList>
            <person name="Kallberg Y."/>
            <person name="Tangrot J."/>
            <person name="Rosling A."/>
        </authorList>
    </citation>
    <scope>NUCLEOTIDE SEQUENCE</scope>
    <source>
        <strain evidence="1">MT106</strain>
    </source>
</reference>
<keyword evidence="2" id="KW-1185">Reference proteome</keyword>
<protein>
    <submittedName>
        <fullName evidence="1">6030_t:CDS:1</fullName>
    </submittedName>
</protein>
<organism evidence="1 2">
    <name type="scientific">Ambispora gerdemannii</name>
    <dbReference type="NCBI Taxonomy" id="144530"/>
    <lineage>
        <taxon>Eukaryota</taxon>
        <taxon>Fungi</taxon>
        <taxon>Fungi incertae sedis</taxon>
        <taxon>Mucoromycota</taxon>
        <taxon>Glomeromycotina</taxon>
        <taxon>Glomeromycetes</taxon>
        <taxon>Archaeosporales</taxon>
        <taxon>Ambisporaceae</taxon>
        <taxon>Ambispora</taxon>
    </lineage>
</organism>
<dbReference type="PANTHER" id="PTHR43628">
    <property type="entry name" value="ACTIVATOR OF C KINASE PROTEIN 1-RELATED"/>
    <property type="match status" value="1"/>
</dbReference>
<dbReference type="Pfam" id="PF08238">
    <property type="entry name" value="Sel1"/>
    <property type="match status" value="4"/>
</dbReference>